<name>A0A381WMH5_9ZZZZ</name>
<proteinExistence type="inferred from homology"/>
<dbReference type="PANTHER" id="PTHR11941">
    <property type="entry name" value="ENOYL-COA HYDRATASE-RELATED"/>
    <property type="match status" value="1"/>
</dbReference>
<dbReference type="InterPro" id="IPR001753">
    <property type="entry name" value="Enoyl-CoA_hydra/iso"/>
</dbReference>
<dbReference type="GO" id="GO:0006635">
    <property type="term" value="P:fatty acid beta-oxidation"/>
    <property type="evidence" value="ECO:0007669"/>
    <property type="project" value="TreeGrafter"/>
</dbReference>
<dbReference type="GO" id="GO:0016829">
    <property type="term" value="F:lyase activity"/>
    <property type="evidence" value="ECO:0007669"/>
    <property type="project" value="UniProtKB-KW"/>
</dbReference>
<dbReference type="Pfam" id="PF00378">
    <property type="entry name" value="ECH_1"/>
    <property type="match status" value="1"/>
</dbReference>
<feature type="non-terminal residue" evidence="4">
    <location>
        <position position="1"/>
    </location>
</feature>
<reference evidence="4" key="1">
    <citation type="submission" date="2018-05" db="EMBL/GenBank/DDBJ databases">
        <authorList>
            <person name="Lanie J.A."/>
            <person name="Ng W.-L."/>
            <person name="Kazmierczak K.M."/>
            <person name="Andrzejewski T.M."/>
            <person name="Davidsen T.M."/>
            <person name="Wayne K.J."/>
            <person name="Tettelin H."/>
            <person name="Glass J.I."/>
            <person name="Rusch D."/>
            <person name="Podicherti R."/>
            <person name="Tsui H.-C.T."/>
            <person name="Winkler M.E."/>
        </authorList>
    </citation>
    <scope>NUCLEOTIDE SEQUENCE</scope>
</reference>
<organism evidence="4">
    <name type="scientific">marine metagenome</name>
    <dbReference type="NCBI Taxonomy" id="408172"/>
    <lineage>
        <taxon>unclassified sequences</taxon>
        <taxon>metagenomes</taxon>
        <taxon>ecological metagenomes</taxon>
    </lineage>
</organism>
<dbReference type="FunFam" id="3.90.226.10:FF:000009">
    <property type="entry name" value="Carnitinyl-CoA dehydratase"/>
    <property type="match status" value="1"/>
</dbReference>
<evidence type="ECO:0008006" key="5">
    <source>
        <dbReference type="Google" id="ProtNLM"/>
    </source>
</evidence>
<keyword evidence="3" id="KW-0456">Lyase</keyword>
<dbReference type="EMBL" id="UINC01012220">
    <property type="protein sequence ID" value="SVA53481.1"/>
    <property type="molecule type" value="Genomic_DNA"/>
</dbReference>
<evidence type="ECO:0000256" key="1">
    <source>
        <dbReference type="ARBA" id="ARBA00005254"/>
    </source>
</evidence>
<keyword evidence="2" id="KW-0443">Lipid metabolism</keyword>
<dbReference type="InterPro" id="IPR029045">
    <property type="entry name" value="ClpP/crotonase-like_dom_sf"/>
</dbReference>
<gene>
    <name evidence="4" type="ORF">METZ01_LOCUS106335</name>
</gene>
<dbReference type="AlphaFoldDB" id="A0A381WMH5"/>
<dbReference type="CDD" id="cd06558">
    <property type="entry name" value="crotonase-like"/>
    <property type="match status" value="1"/>
</dbReference>
<sequence>VASPPDFEFLRVERTDDDVVIATLDRPKVNALDTALLLEIGDLAEACHAEPPGALVLTGGGRHFAAGADLTVFADPATRQAQGNAFRVGFAALETVPCPTLAAVNGFALGGGAELAMCCDFRIAGEGAVLGQPEVLLGLIPGGGATQRLARLVGVTKAKELIWGGAQVKAAEALVIGWVDEVVPDDEVLERAVERATGYARGPRVALRASKRAIDEGIQGTLADGVDLELDLFMEVFESEDAANGVASFFENGPGRATFRGR</sequence>
<dbReference type="PANTHER" id="PTHR11941:SF169">
    <property type="entry name" value="(7AS)-7A-METHYL-1,5-DIOXO-2,3,5,6,7,7A-HEXAHYDRO-1H-INDENE-CARBOXYL-COA HYDROLASE"/>
    <property type="match status" value="1"/>
</dbReference>
<evidence type="ECO:0000313" key="4">
    <source>
        <dbReference type="EMBL" id="SVA53481.1"/>
    </source>
</evidence>
<evidence type="ECO:0000256" key="2">
    <source>
        <dbReference type="ARBA" id="ARBA00023098"/>
    </source>
</evidence>
<accession>A0A381WMH5</accession>
<evidence type="ECO:0000256" key="3">
    <source>
        <dbReference type="ARBA" id="ARBA00023239"/>
    </source>
</evidence>
<protein>
    <recommendedName>
        <fullName evidence="5">Enoyl-CoA hydratase</fullName>
    </recommendedName>
</protein>
<dbReference type="PROSITE" id="PS00166">
    <property type="entry name" value="ENOYL_COA_HYDRATASE"/>
    <property type="match status" value="1"/>
</dbReference>
<dbReference type="Gene3D" id="3.90.226.10">
    <property type="entry name" value="2-enoyl-CoA Hydratase, Chain A, domain 1"/>
    <property type="match status" value="1"/>
</dbReference>
<dbReference type="SUPFAM" id="SSF52096">
    <property type="entry name" value="ClpP/crotonase"/>
    <property type="match status" value="1"/>
</dbReference>
<dbReference type="InterPro" id="IPR018376">
    <property type="entry name" value="Enoyl-CoA_hyd/isom_CS"/>
</dbReference>
<comment type="similarity">
    <text evidence="1">Belongs to the enoyl-CoA hydratase/isomerase family.</text>
</comment>